<sequence>MIEDGTHTIRRALKTNPCFRSILSGVFPSYKLPARISRPATLVVNTDPHTKPGMLWVSIFIDKNGLGEYVDSYGFPPRIKSHLAFIRKNTSRTSHSTLQLQSIASDVCGHYCFMYLLYPAQNIPMKTFLSLFSPTNHTGNDAKDGRFDGVPTIAGTVVERTNLMEGQDVNARKAKPVKPLTITSNFNTLFPLDEVDAKRVIVNMSVKNNFTPYVHLEKLGGNCAPAQLAPLMSHWGKTHYHIIGCDTGITPYHIVGRGLRHIPLRRGNGTTVHHKPSKRKKEPAAPTPKVSPAGPGVGGDLSDGGGGSDSDRKRKKARTTFTGRQIFELEKQFEVKKYLSSSERAEMAKLLNVTETQVSESAGYFGQWAVRVTVNLPEEELSTAHSQY</sequence>
<gene>
    <name evidence="6" type="ORF">TSIB3V08_LOCUS9234</name>
</gene>
<feature type="compositionally biased region" description="Basic residues" evidence="4">
    <location>
        <begin position="272"/>
        <end position="281"/>
    </location>
</feature>
<feature type="DNA-binding region" description="Homeobox" evidence="2">
    <location>
        <begin position="314"/>
        <end position="359"/>
    </location>
</feature>
<dbReference type="InterPro" id="IPR050394">
    <property type="entry name" value="Homeobox_NK-like"/>
</dbReference>
<evidence type="ECO:0000256" key="2">
    <source>
        <dbReference type="PROSITE-ProRule" id="PRU00108"/>
    </source>
</evidence>
<dbReference type="InterPro" id="IPR001356">
    <property type="entry name" value="HD"/>
</dbReference>
<dbReference type="AlphaFoldDB" id="A0A7R9B3X5"/>
<name>A0A7R9B3X5_TIMSH</name>
<evidence type="ECO:0000256" key="3">
    <source>
        <dbReference type="RuleBase" id="RU000682"/>
    </source>
</evidence>
<dbReference type="GO" id="GO:0005634">
    <property type="term" value="C:nucleus"/>
    <property type="evidence" value="ECO:0007669"/>
    <property type="project" value="UniProtKB-SubCell"/>
</dbReference>
<comment type="subcellular location">
    <subcellularLocation>
        <location evidence="1 2 3">Nucleus</location>
    </subcellularLocation>
</comment>
<evidence type="ECO:0000256" key="1">
    <source>
        <dbReference type="ARBA" id="ARBA00004123"/>
    </source>
</evidence>
<evidence type="ECO:0000256" key="4">
    <source>
        <dbReference type="SAM" id="MobiDB-lite"/>
    </source>
</evidence>
<feature type="region of interest" description="Disordered" evidence="4">
    <location>
        <begin position="264"/>
        <end position="319"/>
    </location>
</feature>
<dbReference type="SMART" id="SM00389">
    <property type="entry name" value="HOX"/>
    <property type="match status" value="1"/>
</dbReference>
<reference evidence="6" key="1">
    <citation type="submission" date="2020-11" db="EMBL/GenBank/DDBJ databases">
        <authorList>
            <person name="Tran Van P."/>
        </authorList>
    </citation>
    <scope>NUCLEOTIDE SEQUENCE</scope>
</reference>
<proteinExistence type="predicted"/>
<dbReference type="Gene3D" id="1.10.10.60">
    <property type="entry name" value="Homeodomain-like"/>
    <property type="match status" value="1"/>
</dbReference>
<dbReference type="GO" id="GO:0000978">
    <property type="term" value="F:RNA polymerase II cis-regulatory region sequence-specific DNA binding"/>
    <property type="evidence" value="ECO:0007669"/>
    <property type="project" value="TreeGrafter"/>
</dbReference>
<dbReference type="InterPro" id="IPR009057">
    <property type="entry name" value="Homeodomain-like_sf"/>
</dbReference>
<evidence type="ECO:0000259" key="5">
    <source>
        <dbReference type="PROSITE" id="PS50071"/>
    </source>
</evidence>
<evidence type="ECO:0000313" key="6">
    <source>
        <dbReference type="EMBL" id="CAD7265190.1"/>
    </source>
</evidence>
<protein>
    <recommendedName>
        <fullName evidence="5">Homeobox domain-containing protein</fullName>
    </recommendedName>
</protein>
<keyword evidence="2 3" id="KW-0539">Nucleus</keyword>
<feature type="compositionally biased region" description="Gly residues" evidence="4">
    <location>
        <begin position="295"/>
        <end position="308"/>
    </location>
</feature>
<keyword evidence="2 3" id="KW-0371">Homeobox</keyword>
<dbReference type="GO" id="GO:0030154">
    <property type="term" value="P:cell differentiation"/>
    <property type="evidence" value="ECO:0007669"/>
    <property type="project" value="TreeGrafter"/>
</dbReference>
<dbReference type="Gene3D" id="3.40.395.10">
    <property type="entry name" value="Adenoviral Proteinase, Chain A"/>
    <property type="match status" value="1"/>
</dbReference>
<keyword evidence="2 3" id="KW-0238">DNA-binding</keyword>
<dbReference type="GO" id="GO:0000981">
    <property type="term" value="F:DNA-binding transcription factor activity, RNA polymerase II-specific"/>
    <property type="evidence" value="ECO:0007669"/>
    <property type="project" value="TreeGrafter"/>
</dbReference>
<feature type="domain" description="Homeobox" evidence="5">
    <location>
        <begin position="312"/>
        <end position="358"/>
    </location>
</feature>
<dbReference type="Pfam" id="PF00046">
    <property type="entry name" value="Homeodomain"/>
    <property type="match status" value="1"/>
</dbReference>
<dbReference type="PROSITE" id="PS50071">
    <property type="entry name" value="HOMEOBOX_2"/>
    <property type="match status" value="1"/>
</dbReference>
<dbReference type="SUPFAM" id="SSF46689">
    <property type="entry name" value="Homeodomain-like"/>
    <property type="match status" value="1"/>
</dbReference>
<organism evidence="6">
    <name type="scientific">Timema shepardi</name>
    <name type="common">Walking stick</name>
    <dbReference type="NCBI Taxonomy" id="629360"/>
    <lineage>
        <taxon>Eukaryota</taxon>
        <taxon>Metazoa</taxon>
        <taxon>Ecdysozoa</taxon>
        <taxon>Arthropoda</taxon>
        <taxon>Hexapoda</taxon>
        <taxon>Insecta</taxon>
        <taxon>Pterygota</taxon>
        <taxon>Neoptera</taxon>
        <taxon>Polyneoptera</taxon>
        <taxon>Phasmatodea</taxon>
        <taxon>Timematodea</taxon>
        <taxon>Timematoidea</taxon>
        <taxon>Timematidae</taxon>
        <taxon>Timema</taxon>
    </lineage>
</organism>
<accession>A0A7R9B3X5</accession>
<dbReference type="PANTHER" id="PTHR24340:SF70">
    <property type="entry name" value="NK7.1, ISOFORM A"/>
    <property type="match status" value="1"/>
</dbReference>
<dbReference type="CDD" id="cd00086">
    <property type="entry name" value="homeodomain"/>
    <property type="match status" value="1"/>
</dbReference>
<dbReference type="EMBL" id="OC005209">
    <property type="protein sequence ID" value="CAD7265190.1"/>
    <property type="molecule type" value="Genomic_DNA"/>
</dbReference>
<dbReference type="PANTHER" id="PTHR24340">
    <property type="entry name" value="HOMEOBOX PROTEIN NKX"/>
    <property type="match status" value="1"/>
</dbReference>